<gene>
    <name evidence="4" type="ORF">SADUNF_Sadunf16G0302000</name>
</gene>
<evidence type="ECO:0000256" key="1">
    <source>
        <dbReference type="PROSITE-ProRule" id="PRU00047"/>
    </source>
</evidence>
<dbReference type="PANTHER" id="PTHR46565:SF16">
    <property type="entry name" value="SHOCK PROTEIN, PUTATIVE-RELATED"/>
    <property type="match status" value="1"/>
</dbReference>
<keyword evidence="1" id="KW-0863">Zinc-finger</keyword>
<comment type="caution">
    <text evidence="4">The sequence shown here is derived from an EMBL/GenBank/DDBJ whole genome shotgun (WGS) entry which is preliminary data.</text>
</comment>
<name>A0A835JBN1_9ROSI</name>
<accession>A0A835JBN1</accession>
<dbReference type="SMART" id="SM00357">
    <property type="entry name" value="CSP"/>
    <property type="match status" value="1"/>
</dbReference>
<keyword evidence="5" id="KW-1185">Reference proteome</keyword>
<dbReference type="CDD" id="cd04458">
    <property type="entry name" value="CSP_CDS"/>
    <property type="match status" value="1"/>
</dbReference>
<dbReference type="InterPro" id="IPR011129">
    <property type="entry name" value="CSD"/>
</dbReference>
<dbReference type="PROSITE" id="PS50158">
    <property type="entry name" value="ZF_CCHC"/>
    <property type="match status" value="1"/>
</dbReference>
<dbReference type="SUPFAM" id="SSF57756">
    <property type="entry name" value="Retrovirus zinc finger-like domains"/>
    <property type="match status" value="1"/>
</dbReference>
<dbReference type="SMART" id="SM00343">
    <property type="entry name" value="ZnF_C2HC"/>
    <property type="match status" value="1"/>
</dbReference>
<sequence length="202" mass="22252">MEQFATCLRVSAPQEQEQIKFDASQYEFFGKNVAEHGLEDFDESMHDAPADETGTGLNRMSRPVSLGYGTERASAPMETRFVMALPQHRRKTGSVKWFSNQRGYGFIAPSDGSTDVFVHYSSLKSDGCVHLQPNTSVEYEIIRNSEGKTQAINVTAPGGRLLQDNRKLGPGDFNNVGPCFICGQLGHLAKNCYLVARGGAWP</sequence>
<dbReference type="InterPro" id="IPR001878">
    <property type="entry name" value="Znf_CCHC"/>
</dbReference>
<keyword evidence="1" id="KW-0479">Metal-binding</keyword>
<protein>
    <submittedName>
        <fullName evidence="4">Uncharacterized protein</fullName>
    </submittedName>
</protein>
<organism evidence="4 5">
    <name type="scientific">Salix dunnii</name>
    <dbReference type="NCBI Taxonomy" id="1413687"/>
    <lineage>
        <taxon>Eukaryota</taxon>
        <taxon>Viridiplantae</taxon>
        <taxon>Streptophyta</taxon>
        <taxon>Embryophyta</taxon>
        <taxon>Tracheophyta</taxon>
        <taxon>Spermatophyta</taxon>
        <taxon>Magnoliopsida</taxon>
        <taxon>eudicotyledons</taxon>
        <taxon>Gunneridae</taxon>
        <taxon>Pentapetalae</taxon>
        <taxon>rosids</taxon>
        <taxon>fabids</taxon>
        <taxon>Malpighiales</taxon>
        <taxon>Salicaceae</taxon>
        <taxon>Saliceae</taxon>
        <taxon>Salix</taxon>
    </lineage>
</organism>
<evidence type="ECO:0000313" key="5">
    <source>
        <dbReference type="Proteomes" id="UP000657918"/>
    </source>
</evidence>
<dbReference type="Pfam" id="PF00313">
    <property type="entry name" value="CSD"/>
    <property type="match status" value="1"/>
</dbReference>
<evidence type="ECO:0000313" key="4">
    <source>
        <dbReference type="EMBL" id="KAF9667138.1"/>
    </source>
</evidence>
<keyword evidence="1" id="KW-0862">Zinc</keyword>
<dbReference type="OrthoDB" id="422005at2759"/>
<evidence type="ECO:0000259" key="3">
    <source>
        <dbReference type="PROSITE" id="PS51857"/>
    </source>
</evidence>
<dbReference type="PROSITE" id="PS00352">
    <property type="entry name" value="CSD_1"/>
    <property type="match status" value="1"/>
</dbReference>
<feature type="domain" description="CSD" evidence="3">
    <location>
        <begin position="90"/>
        <end position="156"/>
    </location>
</feature>
<dbReference type="InterPro" id="IPR002059">
    <property type="entry name" value="CSP_DNA-bd"/>
</dbReference>
<reference evidence="4 5" key="1">
    <citation type="submission" date="2020-10" db="EMBL/GenBank/DDBJ databases">
        <title>Plant Genome Project.</title>
        <authorList>
            <person name="Zhang R.-G."/>
        </authorList>
    </citation>
    <scope>NUCLEOTIDE SEQUENCE [LARGE SCALE GENOMIC DNA]</scope>
    <source>
        <strain evidence="4">FAFU-HL-1</strain>
        <tissue evidence="4">Leaf</tissue>
    </source>
</reference>
<proteinExistence type="predicted"/>
<feature type="domain" description="CCHC-type" evidence="2">
    <location>
        <begin position="179"/>
        <end position="192"/>
    </location>
</feature>
<dbReference type="Gene3D" id="2.40.50.140">
    <property type="entry name" value="Nucleic acid-binding proteins"/>
    <property type="match status" value="1"/>
</dbReference>
<dbReference type="InterPro" id="IPR012340">
    <property type="entry name" value="NA-bd_OB-fold"/>
</dbReference>
<dbReference type="Pfam" id="PF00098">
    <property type="entry name" value="zf-CCHC"/>
    <property type="match status" value="1"/>
</dbReference>
<dbReference type="Proteomes" id="UP000657918">
    <property type="component" value="Chromosome 16"/>
</dbReference>
<dbReference type="PROSITE" id="PS51857">
    <property type="entry name" value="CSD_2"/>
    <property type="match status" value="1"/>
</dbReference>
<dbReference type="GO" id="GO:0008270">
    <property type="term" value="F:zinc ion binding"/>
    <property type="evidence" value="ECO:0007669"/>
    <property type="project" value="UniProtKB-KW"/>
</dbReference>
<dbReference type="InterPro" id="IPR036875">
    <property type="entry name" value="Znf_CCHC_sf"/>
</dbReference>
<dbReference type="InterPro" id="IPR019844">
    <property type="entry name" value="CSD_CS"/>
</dbReference>
<dbReference type="PRINTS" id="PR00050">
    <property type="entry name" value="COLDSHOCK"/>
</dbReference>
<dbReference type="EMBL" id="JADGMS010000016">
    <property type="protein sequence ID" value="KAF9667138.1"/>
    <property type="molecule type" value="Genomic_DNA"/>
</dbReference>
<evidence type="ECO:0000259" key="2">
    <source>
        <dbReference type="PROSITE" id="PS50158"/>
    </source>
</evidence>
<dbReference type="PANTHER" id="PTHR46565">
    <property type="entry name" value="COLD SHOCK DOMAIN PROTEIN 2"/>
    <property type="match status" value="1"/>
</dbReference>
<dbReference type="SUPFAM" id="SSF50249">
    <property type="entry name" value="Nucleic acid-binding proteins"/>
    <property type="match status" value="1"/>
</dbReference>
<dbReference type="GO" id="GO:0003676">
    <property type="term" value="F:nucleic acid binding"/>
    <property type="evidence" value="ECO:0007669"/>
    <property type="project" value="InterPro"/>
</dbReference>
<dbReference type="AlphaFoldDB" id="A0A835JBN1"/>